<evidence type="ECO:0000256" key="9">
    <source>
        <dbReference type="ARBA" id="ARBA00031449"/>
    </source>
</evidence>
<evidence type="ECO:0000256" key="3">
    <source>
        <dbReference type="ARBA" id="ARBA00008900"/>
    </source>
</evidence>
<dbReference type="RefSeq" id="WP_145363847.1">
    <property type="nucleotide sequence ID" value="NZ_CP036268.1"/>
</dbReference>
<name>A0A517R1K5_9PLAN</name>
<keyword evidence="7" id="KW-0862">Zinc</keyword>
<organism evidence="11 12">
    <name type="scientific">Stratiformator vulcanicus</name>
    <dbReference type="NCBI Taxonomy" id="2527980"/>
    <lineage>
        <taxon>Bacteria</taxon>
        <taxon>Pseudomonadati</taxon>
        <taxon>Planctomycetota</taxon>
        <taxon>Planctomycetia</taxon>
        <taxon>Planctomycetales</taxon>
        <taxon>Planctomycetaceae</taxon>
        <taxon>Stratiformator</taxon>
    </lineage>
</organism>
<comment type="catalytic activity">
    <reaction evidence="10">
        <text>7,8-dihydroneopterin 3'-triphosphate + H2O = 6-carboxy-5,6,7,8-tetrahydropterin + triphosphate + acetaldehyde + 2 H(+)</text>
        <dbReference type="Rhea" id="RHEA:27966"/>
        <dbReference type="ChEBI" id="CHEBI:15343"/>
        <dbReference type="ChEBI" id="CHEBI:15377"/>
        <dbReference type="ChEBI" id="CHEBI:15378"/>
        <dbReference type="ChEBI" id="CHEBI:18036"/>
        <dbReference type="ChEBI" id="CHEBI:58462"/>
        <dbReference type="ChEBI" id="CHEBI:61032"/>
        <dbReference type="EC" id="4.1.2.50"/>
    </reaction>
</comment>
<evidence type="ECO:0000256" key="4">
    <source>
        <dbReference type="ARBA" id="ARBA00012982"/>
    </source>
</evidence>
<reference evidence="11 12" key="1">
    <citation type="submission" date="2019-02" db="EMBL/GenBank/DDBJ databases">
        <title>Deep-cultivation of Planctomycetes and their phenomic and genomic characterization uncovers novel biology.</title>
        <authorList>
            <person name="Wiegand S."/>
            <person name="Jogler M."/>
            <person name="Boedeker C."/>
            <person name="Pinto D."/>
            <person name="Vollmers J."/>
            <person name="Rivas-Marin E."/>
            <person name="Kohn T."/>
            <person name="Peeters S.H."/>
            <person name="Heuer A."/>
            <person name="Rast P."/>
            <person name="Oberbeckmann S."/>
            <person name="Bunk B."/>
            <person name="Jeske O."/>
            <person name="Meyerdierks A."/>
            <person name="Storesund J.E."/>
            <person name="Kallscheuer N."/>
            <person name="Luecker S."/>
            <person name="Lage O.M."/>
            <person name="Pohl T."/>
            <person name="Merkel B.J."/>
            <person name="Hornburger P."/>
            <person name="Mueller R.-W."/>
            <person name="Bruemmer F."/>
            <person name="Labrenz M."/>
            <person name="Spormann A.M."/>
            <person name="Op den Camp H."/>
            <person name="Overmann J."/>
            <person name="Amann R."/>
            <person name="Jetten M.S.M."/>
            <person name="Mascher T."/>
            <person name="Medema M.H."/>
            <person name="Devos D.P."/>
            <person name="Kaster A.-K."/>
            <person name="Ovreas L."/>
            <person name="Rohde M."/>
            <person name="Galperin M.Y."/>
            <person name="Jogler C."/>
        </authorList>
    </citation>
    <scope>NUCLEOTIDE SEQUENCE [LARGE SCALE GENOMIC DNA]</scope>
    <source>
        <strain evidence="11 12">Pan189</strain>
    </source>
</reference>
<gene>
    <name evidence="11" type="primary">queD</name>
    <name evidence="11" type="ORF">Pan189_21400</name>
</gene>
<evidence type="ECO:0000256" key="7">
    <source>
        <dbReference type="ARBA" id="ARBA00022833"/>
    </source>
</evidence>
<proteinExistence type="inferred from homology"/>
<evidence type="ECO:0000256" key="10">
    <source>
        <dbReference type="ARBA" id="ARBA00048807"/>
    </source>
</evidence>
<protein>
    <recommendedName>
        <fullName evidence="5">6-carboxy-5,6,7,8-tetrahydropterin synthase</fullName>
        <ecNumber evidence="4">4.1.2.50</ecNumber>
    </recommendedName>
    <alternativeName>
        <fullName evidence="9">Queuosine biosynthesis protein QueD</fullName>
    </alternativeName>
</protein>
<comment type="similarity">
    <text evidence="3">Belongs to the PTPS family. QueD subfamily.</text>
</comment>
<dbReference type="UniPathway" id="UPA00391"/>
<evidence type="ECO:0000256" key="1">
    <source>
        <dbReference type="ARBA" id="ARBA00001947"/>
    </source>
</evidence>
<dbReference type="Pfam" id="PF01242">
    <property type="entry name" value="PTPS"/>
    <property type="match status" value="1"/>
</dbReference>
<dbReference type="InterPro" id="IPR007115">
    <property type="entry name" value="6-PTP_synth/QueD"/>
</dbReference>
<keyword evidence="12" id="KW-1185">Reference proteome</keyword>
<evidence type="ECO:0000313" key="12">
    <source>
        <dbReference type="Proteomes" id="UP000317318"/>
    </source>
</evidence>
<dbReference type="OrthoDB" id="9804698at2"/>
<evidence type="ECO:0000256" key="8">
    <source>
        <dbReference type="ARBA" id="ARBA00023239"/>
    </source>
</evidence>
<dbReference type="Gene3D" id="3.30.479.10">
    <property type="entry name" value="6-pyruvoyl tetrahydropterin synthase/QueD"/>
    <property type="match status" value="1"/>
</dbReference>
<comment type="pathway">
    <text evidence="2">Purine metabolism; 7-cyano-7-deazaguanine biosynthesis.</text>
</comment>
<dbReference type="AlphaFoldDB" id="A0A517R1K5"/>
<keyword evidence="6" id="KW-0479">Metal-binding</keyword>
<evidence type="ECO:0000256" key="6">
    <source>
        <dbReference type="ARBA" id="ARBA00022723"/>
    </source>
</evidence>
<dbReference type="EC" id="4.1.2.50" evidence="4"/>
<comment type="cofactor">
    <cofactor evidence="1">
        <name>Zn(2+)</name>
        <dbReference type="ChEBI" id="CHEBI:29105"/>
    </cofactor>
</comment>
<dbReference type="GO" id="GO:0070497">
    <property type="term" value="F:6-carboxytetrahydropterin synthase activity"/>
    <property type="evidence" value="ECO:0007669"/>
    <property type="project" value="UniProtKB-EC"/>
</dbReference>
<dbReference type="PANTHER" id="PTHR12589:SF7">
    <property type="entry name" value="6-PYRUVOYL TETRAHYDROBIOPTERIN SYNTHASE"/>
    <property type="match status" value="1"/>
</dbReference>
<dbReference type="SUPFAM" id="SSF55620">
    <property type="entry name" value="Tetrahydrobiopterin biosynthesis enzymes-like"/>
    <property type="match status" value="1"/>
</dbReference>
<evidence type="ECO:0000256" key="2">
    <source>
        <dbReference type="ARBA" id="ARBA00005061"/>
    </source>
</evidence>
<dbReference type="EMBL" id="CP036268">
    <property type="protein sequence ID" value="QDT37758.1"/>
    <property type="molecule type" value="Genomic_DNA"/>
</dbReference>
<dbReference type="Proteomes" id="UP000317318">
    <property type="component" value="Chromosome"/>
</dbReference>
<dbReference type="PANTHER" id="PTHR12589">
    <property type="entry name" value="PYRUVOYL TETRAHYDROBIOPTERIN SYNTHASE"/>
    <property type="match status" value="1"/>
</dbReference>
<evidence type="ECO:0000256" key="5">
    <source>
        <dbReference type="ARBA" id="ARBA00018141"/>
    </source>
</evidence>
<sequence>MPLSVVRRISFCAGHRLLGHEGKCAGLHGHNYVAEIEVTADGTDDVGRVIDFAEVKSRLKGWIDEYWDHGFLLNRDDEAAIAAVRSVEPTKVFLFPGNPTAEKMAEYLLEEVCPKALAPFNVRVDKVVLWETPDCFAVAAKGQGQGARG</sequence>
<keyword evidence="8 11" id="KW-0456">Lyase</keyword>
<dbReference type="InterPro" id="IPR038418">
    <property type="entry name" value="6-PTP_synth/QueD_sf"/>
</dbReference>
<evidence type="ECO:0000313" key="11">
    <source>
        <dbReference type="EMBL" id="QDT37758.1"/>
    </source>
</evidence>
<dbReference type="GO" id="GO:0046872">
    <property type="term" value="F:metal ion binding"/>
    <property type="evidence" value="ECO:0007669"/>
    <property type="project" value="UniProtKB-KW"/>
</dbReference>
<accession>A0A517R1K5</accession>
<dbReference type="KEGG" id="svp:Pan189_21400"/>